<dbReference type="InterPro" id="IPR036671">
    <property type="entry name" value="DPH_MB_sf"/>
</dbReference>
<protein>
    <submittedName>
        <fullName evidence="1">Non-heme iron protein, hemerythrin family</fullName>
    </submittedName>
</protein>
<sequence>MSEWLLEHILHHDIMIGKWIKAHNKNTKEEETKQEELTEDSQEKLEFIYSCPCKTTHALSYNEHLDILYHNKNLKCKNCQQTLFYFKNPI</sequence>
<reference evidence="1" key="1">
    <citation type="submission" date="2018-05" db="EMBL/GenBank/DDBJ databases">
        <authorList>
            <consortium name="PulseNet: The National Subtyping Network for Foodborne Disease Surveillance"/>
            <person name="Tarr C.L."/>
            <person name="Trees E."/>
            <person name="Katz L.S."/>
            <person name="Carleton-Romer H.A."/>
            <person name="Stroika S."/>
            <person name="Kucerova Z."/>
            <person name="Roache K.F."/>
            <person name="Sabol A.L."/>
            <person name="Besser J."/>
            <person name="Gerner-Smidt P."/>
        </authorList>
    </citation>
    <scope>NUCLEOTIDE SEQUENCE</scope>
    <source>
        <strain evidence="1">2010D-8214</strain>
    </source>
</reference>
<proteinExistence type="predicted"/>
<evidence type="ECO:0000313" key="1">
    <source>
        <dbReference type="EMBL" id="EAJ7641866.1"/>
    </source>
</evidence>
<accession>A0A5T0DK37</accession>
<dbReference type="AlphaFoldDB" id="A0A5T0DK37"/>
<dbReference type="EMBL" id="AACANF010000006">
    <property type="protein sequence ID" value="EAJ7641866.1"/>
    <property type="molecule type" value="Genomic_DNA"/>
</dbReference>
<name>A0A5T0DK37_CAMJU</name>
<comment type="caution">
    <text evidence="1">The sequence shown here is derived from an EMBL/GenBank/DDBJ whole genome shotgun (WGS) entry which is preliminary data.</text>
</comment>
<dbReference type="SUPFAM" id="SSF144217">
    <property type="entry name" value="CSL zinc finger"/>
    <property type="match status" value="1"/>
</dbReference>
<organism evidence="1">
    <name type="scientific">Campylobacter jejuni</name>
    <dbReference type="NCBI Taxonomy" id="197"/>
    <lineage>
        <taxon>Bacteria</taxon>
        <taxon>Pseudomonadati</taxon>
        <taxon>Campylobacterota</taxon>
        <taxon>Epsilonproteobacteria</taxon>
        <taxon>Campylobacterales</taxon>
        <taxon>Campylobacteraceae</taxon>
        <taxon>Campylobacter</taxon>
    </lineage>
</organism>
<gene>
    <name evidence="1" type="ORF">A9333_07085</name>
</gene>